<evidence type="ECO:0000313" key="4">
    <source>
        <dbReference type="Proteomes" id="UP001418222"/>
    </source>
</evidence>
<keyword evidence="1" id="KW-0677">Repeat</keyword>
<dbReference type="PROSITE" id="PS51375">
    <property type="entry name" value="PPR"/>
    <property type="match status" value="1"/>
</dbReference>
<comment type="caution">
    <text evidence="3">The sequence shown here is derived from an EMBL/GenBank/DDBJ whole genome shotgun (WGS) entry which is preliminary data.</text>
</comment>
<dbReference type="InterPro" id="IPR046960">
    <property type="entry name" value="PPR_At4g14850-like_plant"/>
</dbReference>
<dbReference type="NCBIfam" id="TIGR00756">
    <property type="entry name" value="PPR"/>
    <property type="match status" value="1"/>
</dbReference>
<sequence>MINGYASYGRMEEALIFFRIIMKNRVNPDSSTFARVLCACARLALLQTVVQIHVSVLKRGASTNIFVGSAKPSC</sequence>
<name>A0AAP0GE16_9ASPA</name>
<dbReference type="GO" id="GO:0009451">
    <property type="term" value="P:RNA modification"/>
    <property type="evidence" value="ECO:0007669"/>
    <property type="project" value="InterPro"/>
</dbReference>
<evidence type="ECO:0000313" key="3">
    <source>
        <dbReference type="EMBL" id="KAK8954160.1"/>
    </source>
</evidence>
<gene>
    <name evidence="3" type="primary">PCMP-H65</name>
    <name evidence="3" type="ORF">KSP39_PZI001860</name>
</gene>
<keyword evidence="4" id="KW-1185">Reference proteome</keyword>
<dbReference type="GO" id="GO:0003723">
    <property type="term" value="F:RNA binding"/>
    <property type="evidence" value="ECO:0007669"/>
    <property type="project" value="InterPro"/>
</dbReference>
<accession>A0AAP0GE16</accession>
<dbReference type="Proteomes" id="UP001418222">
    <property type="component" value="Unassembled WGS sequence"/>
</dbReference>
<evidence type="ECO:0000256" key="1">
    <source>
        <dbReference type="ARBA" id="ARBA00022737"/>
    </source>
</evidence>
<dbReference type="PANTHER" id="PTHR47926">
    <property type="entry name" value="PENTATRICOPEPTIDE REPEAT-CONTAINING PROTEIN"/>
    <property type="match status" value="1"/>
</dbReference>
<dbReference type="InterPro" id="IPR002885">
    <property type="entry name" value="PPR_rpt"/>
</dbReference>
<reference evidence="3 4" key="1">
    <citation type="journal article" date="2022" name="Nat. Plants">
        <title>Genomes of leafy and leafless Platanthera orchids illuminate the evolution of mycoheterotrophy.</title>
        <authorList>
            <person name="Li M.H."/>
            <person name="Liu K.W."/>
            <person name="Li Z."/>
            <person name="Lu H.C."/>
            <person name="Ye Q.L."/>
            <person name="Zhang D."/>
            <person name="Wang J.Y."/>
            <person name="Li Y.F."/>
            <person name="Zhong Z.M."/>
            <person name="Liu X."/>
            <person name="Yu X."/>
            <person name="Liu D.K."/>
            <person name="Tu X.D."/>
            <person name="Liu B."/>
            <person name="Hao Y."/>
            <person name="Liao X.Y."/>
            <person name="Jiang Y.T."/>
            <person name="Sun W.H."/>
            <person name="Chen J."/>
            <person name="Chen Y.Q."/>
            <person name="Ai Y."/>
            <person name="Zhai J.W."/>
            <person name="Wu S.S."/>
            <person name="Zhou Z."/>
            <person name="Hsiao Y.Y."/>
            <person name="Wu W.L."/>
            <person name="Chen Y.Y."/>
            <person name="Lin Y.F."/>
            <person name="Hsu J.L."/>
            <person name="Li C.Y."/>
            <person name="Wang Z.W."/>
            <person name="Zhao X."/>
            <person name="Zhong W.Y."/>
            <person name="Ma X.K."/>
            <person name="Ma L."/>
            <person name="Huang J."/>
            <person name="Chen G.Z."/>
            <person name="Huang M.Z."/>
            <person name="Huang L."/>
            <person name="Peng D.H."/>
            <person name="Luo Y.B."/>
            <person name="Zou S.Q."/>
            <person name="Chen S.P."/>
            <person name="Lan S."/>
            <person name="Tsai W.C."/>
            <person name="Van de Peer Y."/>
            <person name="Liu Z.J."/>
        </authorList>
    </citation>
    <scope>NUCLEOTIDE SEQUENCE [LARGE SCALE GENOMIC DNA]</scope>
    <source>
        <strain evidence="3">Lor287</strain>
    </source>
</reference>
<feature type="repeat" description="PPR" evidence="2">
    <location>
        <begin position="1"/>
        <end position="28"/>
    </location>
</feature>
<dbReference type="InterPro" id="IPR011990">
    <property type="entry name" value="TPR-like_helical_dom_sf"/>
</dbReference>
<organism evidence="3 4">
    <name type="scientific">Platanthera zijinensis</name>
    <dbReference type="NCBI Taxonomy" id="2320716"/>
    <lineage>
        <taxon>Eukaryota</taxon>
        <taxon>Viridiplantae</taxon>
        <taxon>Streptophyta</taxon>
        <taxon>Embryophyta</taxon>
        <taxon>Tracheophyta</taxon>
        <taxon>Spermatophyta</taxon>
        <taxon>Magnoliopsida</taxon>
        <taxon>Liliopsida</taxon>
        <taxon>Asparagales</taxon>
        <taxon>Orchidaceae</taxon>
        <taxon>Orchidoideae</taxon>
        <taxon>Orchideae</taxon>
        <taxon>Orchidinae</taxon>
        <taxon>Platanthera</taxon>
    </lineage>
</organism>
<dbReference type="EMBL" id="JBBWWQ010000002">
    <property type="protein sequence ID" value="KAK8954160.1"/>
    <property type="molecule type" value="Genomic_DNA"/>
</dbReference>
<protein>
    <submittedName>
        <fullName evidence="3">Pentatricopeptide repeat-containing protein</fullName>
    </submittedName>
</protein>
<dbReference type="Gene3D" id="1.25.40.10">
    <property type="entry name" value="Tetratricopeptide repeat domain"/>
    <property type="match status" value="1"/>
</dbReference>
<proteinExistence type="predicted"/>
<evidence type="ECO:0000256" key="2">
    <source>
        <dbReference type="PROSITE-ProRule" id="PRU00708"/>
    </source>
</evidence>
<dbReference type="AlphaFoldDB" id="A0AAP0GE16"/>